<reference evidence="5" key="1">
    <citation type="submission" date="2019-08" db="EMBL/GenBank/DDBJ databases">
        <authorList>
            <person name="Kucharzyk K."/>
            <person name="Murdoch R.W."/>
            <person name="Higgins S."/>
            <person name="Loffler F."/>
        </authorList>
    </citation>
    <scope>NUCLEOTIDE SEQUENCE</scope>
</reference>
<dbReference type="SUPFAM" id="SSF110921">
    <property type="entry name" value="2-isopropylmalate synthase LeuA, allosteric (dimerisation) domain"/>
    <property type="match status" value="1"/>
</dbReference>
<comment type="similarity">
    <text evidence="1">Belongs to the alpha-IPM synthase/homocitrate synthase family.</text>
</comment>
<evidence type="ECO:0000256" key="2">
    <source>
        <dbReference type="ARBA" id="ARBA00022679"/>
    </source>
</evidence>
<evidence type="ECO:0000256" key="3">
    <source>
        <dbReference type="ARBA" id="ARBA00029440"/>
    </source>
</evidence>
<proteinExistence type="inferred from homology"/>
<dbReference type="Gene3D" id="3.30.160.270">
    <property type="match status" value="1"/>
</dbReference>
<feature type="domain" description="2-isopropylmalate synthase LeuA allosteric (dimerisation)" evidence="4">
    <location>
        <begin position="1"/>
        <end position="96"/>
    </location>
</feature>
<keyword evidence="5" id="KW-0012">Acyltransferase</keyword>
<protein>
    <submittedName>
        <fullName evidence="5">(R)-citramalate synthase</fullName>
        <ecNumber evidence="5">2.3.1.182</ecNumber>
    </submittedName>
</protein>
<name>A0A645G1D9_9ZZZZ</name>
<organism evidence="5">
    <name type="scientific">bioreactor metagenome</name>
    <dbReference type="NCBI Taxonomy" id="1076179"/>
    <lineage>
        <taxon>unclassified sequences</taxon>
        <taxon>metagenomes</taxon>
        <taxon>ecological metagenomes</taxon>
    </lineage>
</organism>
<accession>A0A645G1D9</accession>
<keyword evidence="2 5" id="KW-0808">Transferase</keyword>
<evidence type="ECO:0000259" key="4">
    <source>
        <dbReference type="SMART" id="SM00917"/>
    </source>
</evidence>
<dbReference type="GO" id="GO:0003852">
    <property type="term" value="F:2-isopropylmalate synthase activity"/>
    <property type="evidence" value="ECO:0007669"/>
    <property type="project" value="InterPro"/>
</dbReference>
<dbReference type="Pfam" id="PF08502">
    <property type="entry name" value="LeuA_dimer"/>
    <property type="match status" value="1"/>
</dbReference>
<dbReference type="PANTHER" id="PTHR43538:SF1">
    <property type="entry name" value="(R)-CITRAMALATE SYNTHASE"/>
    <property type="match status" value="1"/>
</dbReference>
<sequence length="103" mass="11268">MVDGVEEITAAEGHGPVNALDTALRKALGVFYPHLKKMRLADYKVRVLDTDTATAAKVRVHIESTDGKNVWGTVGVSTNIIEASWVALTDSIEYFLHNNKGEE</sequence>
<evidence type="ECO:0000313" key="5">
    <source>
        <dbReference type="EMBL" id="MPN20648.1"/>
    </source>
</evidence>
<dbReference type="AlphaFoldDB" id="A0A645G1D9"/>
<evidence type="ECO:0000256" key="1">
    <source>
        <dbReference type="ARBA" id="ARBA00006154"/>
    </source>
</evidence>
<dbReference type="InterPro" id="IPR005675">
    <property type="entry name" value="Citramal_synthase"/>
</dbReference>
<comment type="caution">
    <text evidence="5">The sequence shown here is derived from an EMBL/GenBank/DDBJ whole genome shotgun (WGS) entry which is preliminary data.</text>
</comment>
<dbReference type="InterPro" id="IPR013709">
    <property type="entry name" value="2-isopropylmalate_synth_dimer"/>
</dbReference>
<dbReference type="PANTHER" id="PTHR43538">
    <property type="entry name" value="ALPHA-IPM SYNTHASE/HOMOCITRATE SYNTHASE"/>
    <property type="match status" value="1"/>
</dbReference>
<dbReference type="InterPro" id="IPR036230">
    <property type="entry name" value="LeuA_allosteric_dom_sf"/>
</dbReference>
<dbReference type="GO" id="GO:0009098">
    <property type="term" value="P:L-leucine biosynthetic process"/>
    <property type="evidence" value="ECO:0007669"/>
    <property type="project" value="InterPro"/>
</dbReference>
<gene>
    <name evidence="5" type="primary">cimA_9</name>
    <name evidence="5" type="ORF">SDC9_168027</name>
</gene>
<dbReference type="SMART" id="SM00917">
    <property type="entry name" value="LeuA_dimer"/>
    <property type="match status" value="1"/>
</dbReference>
<comment type="pathway">
    <text evidence="3">Amino-acid biosynthesis.</text>
</comment>
<dbReference type="EC" id="2.3.1.182" evidence="5"/>
<dbReference type="EMBL" id="VSSQ01068459">
    <property type="protein sequence ID" value="MPN20648.1"/>
    <property type="molecule type" value="Genomic_DNA"/>
</dbReference>